<dbReference type="SUPFAM" id="SSF46785">
    <property type="entry name" value="Winged helix' DNA-binding domain"/>
    <property type="match status" value="1"/>
</dbReference>
<keyword evidence="6" id="KW-0805">Transcription regulation</keyword>
<dbReference type="PROSITE" id="PS50944">
    <property type="entry name" value="HTH_DTXR"/>
    <property type="match status" value="1"/>
</dbReference>
<keyword evidence="8" id="KW-0010">Activator</keyword>
<gene>
    <name evidence="13" type="ORF">B1B_09890</name>
</gene>
<dbReference type="InterPro" id="IPR050536">
    <property type="entry name" value="DtxR_MntR_Metal-Reg"/>
</dbReference>
<dbReference type="InterPro" id="IPR036421">
    <property type="entry name" value="Fe_dep_repressor_sf"/>
</dbReference>
<evidence type="ECO:0000256" key="6">
    <source>
        <dbReference type="ARBA" id="ARBA00023015"/>
    </source>
</evidence>
<dbReference type="PANTHER" id="PTHR33238:SF11">
    <property type="entry name" value="TRANSCRIPTIONAL REGULATOR MNTR"/>
    <property type="match status" value="1"/>
</dbReference>
<feature type="non-terminal residue" evidence="13">
    <location>
        <position position="1"/>
    </location>
</feature>
<evidence type="ECO:0000256" key="1">
    <source>
        <dbReference type="ARBA" id="ARBA00004496"/>
    </source>
</evidence>
<comment type="caution">
    <text evidence="13">The sequence shown here is derived from an EMBL/GenBank/DDBJ whole genome shotgun (WGS) entry which is preliminary data.</text>
</comment>
<dbReference type="AlphaFoldDB" id="T1AB37"/>
<comment type="subcellular location">
    <subcellularLocation>
        <location evidence="1">Cytoplasm</location>
    </subcellularLocation>
</comment>
<dbReference type="GO" id="GO:0005737">
    <property type="term" value="C:cytoplasm"/>
    <property type="evidence" value="ECO:0007669"/>
    <property type="project" value="UniProtKB-SubCell"/>
</dbReference>
<keyword evidence="5" id="KW-0678">Repressor</keyword>
<evidence type="ECO:0000256" key="4">
    <source>
        <dbReference type="ARBA" id="ARBA00022490"/>
    </source>
</evidence>
<dbReference type="Gene3D" id="1.10.60.10">
    <property type="entry name" value="Iron dependent repressor, metal binding and dimerisation domain"/>
    <property type="match status" value="1"/>
</dbReference>
<dbReference type="InterPro" id="IPR007167">
    <property type="entry name" value="Fe-transptr_FeoA-like"/>
</dbReference>
<dbReference type="InterPro" id="IPR036388">
    <property type="entry name" value="WH-like_DNA-bd_sf"/>
</dbReference>
<dbReference type="GO" id="GO:0003677">
    <property type="term" value="F:DNA binding"/>
    <property type="evidence" value="ECO:0007669"/>
    <property type="project" value="UniProtKB-KW"/>
</dbReference>
<feature type="domain" description="HTH dtxR-type" evidence="12">
    <location>
        <begin position="21"/>
        <end position="75"/>
    </location>
</feature>
<evidence type="ECO:0000256" key="11">
    <source>
        <dbReference type="ARBA" id="ARBA00032593"/>
    </source>
</evidence>
<dbReference type="Pfam" id="PF02742">
    <property type="entry name" value="Fe_dep_repr_C"/>
    <property type="match status" value="1"/>
</dbReference>
<dbReference type="InterPro" id="IPR001367">
    <property type="entry name" value="Fe_dep_repressor"/>
</dbReference>
<dbReference type="InterPro" id="IPR036390">
    <property type="entry name" value="WH_DNA-bd_sf"/>
</dbReference>
<dbReference type="GO" id="GO:0003700">
    <property type="term" value="F:DNA-binding transcription factor activity"/>
    <property type="evidence" value="ECO:0007669"/>
    <property type="project" value="InterPro"/>
</dbReference>
<keyword evidence="7" id="KW-0238">DNA-binding</keyword>
<keyword evidence="10" id="KW-0464">Manganese</keyword>
<evidence type="ECO:0000256" key="7">
    <source>
        <dbReference type="ARBA" id="ARBA00023125"/>
    </source>
</evidence>
<reference evidence="13" key="1">
    <citation type="submission" date="2013-08" db="EMBL/GenBank/DDBJ databases">
        <authorList>
            <person name="Mendez C."/>
            <person name="Richter M."/>
            <person name="Ferrer M."/>
            <person name="Sanchez J."/>
        </authorList>
    </citation>
    <scope>NUCLEOTIDE SEQUENCE</scope>
</reference>
<dbReference type="EMBL" id="AUZY01006547">
    <property type="protein sequence ID" value="EQD54013.1"/>
    <property type="molecule type" value="Genomic_DNA"/>
</dbReference>
<dbReference type="PANTHER" id="PTHR33238">
    <property type="entry name" value="IRON (METAL) DEPENDENT REPRESSOR, DTXR FAMILY"/>
    <property type="match status" value="1"/>
</dbReference>
<dbReference type="Gene3D" id="1.10.10.10">
    <property type="entry name" value="Winged helix-like DNA-binding domain superfamily/Winged helix DNA-binding domain"/>
    <property type="match status" value="1"/>
</dbReference>
<evidence type="ECO:0000256" key="10">
    <source>
        <dbReference type="ARBA" id="ARBA00023211"/>
    </source>
</evidence>
<sequence length="245" mass="26025">AKSLPSSRNSESEVSATVARYLEAVYYIAHEGEIVRPSRLAEWLGVSPPTVTGLVQRLRDQGLIVISPDHSLTLAAQGVTAAAVIVRRHRVVERWLTDEIGLDWAAADEEAGRISHAFSDQLIDRILTKLGSPGTCPHGNEIPGVEGPARSLVNLANLGPGLVAPISRVSEVAEHEAPQLLSLLDREGLRIGVEVAVIRPSGAEAVTVLRGAHQTALGLGAARAVWVDLNQARDPEAADRDPGDP</sequence>
<evidence type="ECO:0000256" key="2">
    <source>
        <dbReference type="ARBA" id="ARBA00007871"/>
    </source>
</evidence>
<dbReference type="GO" id="GO:0046914">
    <property type="term" value="F:transition metal ion binding"/>
    <property type="evidence" value="ECO:0007669"/>
    <property type="project" value="InterPro"/>
</dbReference>
<organism evidence="13">
    <name type="scientific">mine drainage metagenome</name>
    <dbReference type="NCBI Taxonomy" id="410659"/>
    <lineage>
        <taxon>unclassified sequences</taxon>
        <taxon>metagenomes</taxon>
        <taxon>ecological metagenomes</taxon>
    </lineage>
</organism>
<name>T1AB37_9ZZZZ</name>
<dbReference type="SMART" id="SM00529">
    <property type="entry name" value="HTH_DTXR"/>
    <property type="match status" value="1"/>
</dbReference>
<protein>
    <recommendedName>
        <fullName evidence="11">Manganese transport regulator</fullName>
    </recommendedName>
</protein>
<comment type="similarity">
    <text evidence="2">Belongs to the DtxR/MntR family.</text>
</comment>
<dbReference type="InterPro" id="IPR022687">
    <property type="entry name" value="HTH_DTXR"/>
</dbReference>
<keyword evidence="4" id="KW-0963">Cytoplasm</keyword>
<evidence type="ECO:0000259" key="12">
    <source>
        <dbReference type="PROSITE" id="PS50944"/>
    </source>
</evidence>
<dbReference type="InterPro" id="IPR022689">
    <property type="entry name" value="Iron_dep_repressor"/>
</dbReference>
<dbReference type="GO" id="GO:0046983">
    <property type="term" value="F:protein dimerization activity"/>
    <property type="evidence" value="ECO:0007669"/>
    <property type="project" value="InterPro"/>
</dbReference>
<evidence type="ECO:0000256" key="5">
    <source>
        <dbReference type="ARBA" id="ARBA00022491"/>
    </source>
</evidence>
<proteinExistence type="inferred from homology"/>
<dbReference type="InterPro" id="IPR008988">
    <property type="entry name" value="Transcriptional_repressor_C"/>
</dbReference>
<dbReference type="SUPFAM" id="SSF47979">
    <property type="entry name" value="Iron-dependent repressor protein, dimerization domain"/>
    <property type="match status" value="1"/>
</dbReference>
<evidence type="ECO:0000256" key="3">
    <source>
        <dbReference type="ARBA" id="ARBA00011738"/>
    </source>
</evidence>
<evidence type="ECO:0000256" key="8">
    <source>
        <dbReference type="ARBA" id="ARBA00023159"/>
    </source>
</evidence>
<dbReference type="SUPFAM" id="SSF50037">
    <property type="entry name" value="C-terminal domain of transcriptional repressors"/>
    <property type="match status" value="1"/>
</dbReference>
<dbReference type="Pfam" id="PF01325">
    <property type="entry name" value="Fe_dep_repress"/>
    <property type="match status" value="1"/>
</dbReference>
<accession>T1AB37</accession>
<dbReference type="SMART" id="SM00899">
    <property type="entry name" value="FeoA"/>
    <property type="match status" value="1"/>
</dbReference>
<evidence type="ECO:0000256" key="9">
    <source>
        <dbReference type="ARBA" id="ARBA00023163"/>
    </source>
</evidence>
<reference evidence="13" key="2">
    <citation type="journal article" date="2014" name="ISME J.">
        <title>Microbial stratification in low pH oxic and suboxic macroscopic growths along an acid mine drainage.</title>
        <authorList>
            <person name="Mendez-Garcia C."/>
            <person name="Mesa V."/>
            <person name="Sprenger R.R."/>
            <person name="Richter M."/>
            <person name="Diez M.S."/>
            <person name="Solano J."/>
            <person name="Bargiela R."/>
            <person name="Golyshina O.V."/>
            <person name="Manteca A."/>
            <person name="Ramos J.L."/>
            <person name="Gallego J.R."/>
            <person name="Llorente I."/>
            <person name="Martins Dos Santos V.A."/>
            <person name="Jensen O.N."/>
            <person name="Pelaez A.I."/>
            <person name="Sanchez J."/>
            <person name="Ferrer M."/>
        </authorList>
    </citation>
    <scope>NUCLEOTIDE SEQUENCE</scope>
</reference>
<comment type="subunit">
    <text evidence="3">Homodimer.</text>
</comment>
<keyword evidence="9" id="KW-0804">Transcription</keyword>
<dbReference type="Pfam" id="PF04023">
    <property type="entry name" value="FeoA"/>
    <property type="match status" value="1"/>
</dbReference>
<evidence type="ECO:0000313" key="13">
    <source>
        <dbReference type="EMBL" id="EQD54013.1"/>
    </source>
</evidence>